<organism evidence="2 3">
    <name type="scientific">Streptomyces salyersiae</name>
    <dbReference type="NCBI Taxonomy" id="3075530"/>
    <lineage>
        <taxon>Bacteria</taxon>
        <taxon>Bacillati</taxon>
        <taxon>Actinomycetota</taxon>
        <taxon>Actinomycetes</taxon>
        <taxon>Kitasatosporales</taxon>
        <taxon>Streptomycetaceae</taxon>
        <taxon>Streptomyces</taxon>
    </lineage>
</organism>
<name>A0ABU2RR89_9ACTN</name>
<sequence length="116" mass="12461">MSDTAQSHDETPAPDDVKAQMQQKAEQVKDKAAQVVKEAQDRLPDAVTDNAGQAREQIARAAASVAGRIQERTPDAVADTAGRLARSANRRRGPLLAVAALVLLVLVGRRRSGKRR</sequence>
<proteinExistence type="predicted"/>
<dbReference type="RefSeq" id="WP_200696749.1">
    <property type="nucleotide sequence ID" value="NZ_JAVREX010000014.1"/>
</dbReference>
<gene>
    <name evidence="2" type="ORF">RM649_27430</name>
</gene>
<comment type="caution">
    <text evidence="2">The sequence shown here is derived from an EMBL/GenBank/DDBJ whole genome shotgun (WGS) entry which is preliminary data.</text>
</comment>
<feature type="compositionally biased region" description="Basic and acidic residues" evidence="1">
    <location>
        <begin position="1"/>
        <end position="18"/>
    </location>
</feature>
<keyword evidence="3" id="KW-1185">Reference proteome</keyword>
<evidence type="ECO:0000313" key="2">
    <source>
        <dbReference type="EMBL" id="MDT0431362.1"/>
    </source>
</evidence>
<evidence type="ECO:0000256" key="1">
    <source>
        <dbReference type="SAM" id="MobiDB-lite"/>
    </source>
</evidence>
<protein>
    <recommendedName>
        <fullName evidence="4">DUF3618 domain-containing protein</fullName>
    </recommendedName>
</protein>
<reference evidence="3" key="1">
    <citation type="submission" date="2023-07" db="EMBL/GenBank/DDBJ databases">
        <title>30 novel species of actinomycetes from the DSMZ collection.</title>
        <authorList>
            <person name="Nouioui I."/>
        </authorList>
    </citation>
    <scope>NUCLEOTIDE SEQUENCE [LARGE SCALE GENOMIC DNA]</scope>
    <source>
        <strain evidence="3">DSM 41770</strain>
    </source>
</reference>
<accession>A0ABU2RR89</accession>
<dbReference type="Proteomes" id="UP001183777">
    <property type="component" value="Unassembled WGS sequence"/>
</dbReference>
<evidence type="ECO:0008006" key="4">
    <source>
        <dbReference type="Google" id="ProtNLM"/>
    </source>
</evidence>
<feature type="region of interest" description="Disordered" evidence="1">
    <location>
        <begin position="1"/>
        <end position="25"/>
    </location>
</feature>
<dbReference type="EMBL" id="JAVREX010000014">
    <property type="protein sequence ID" value="MDT0431362.1"/>
    <property type="molecule type" value="Genomic_DNA"/>
</dbReference>
<evidence type="ECO:0000313" key="3">
    <source>
        <dbReference type="Proteomes" id="UP001183777"/>
    </source>
</evidence>